<comment type="similarity">
    <text evidence="3">In the N-terminal section; belongs to the purine/pyrimidine phosphoribosyltransferase family.</text>
</comment>
<dbReference type="InterPro" id="IPR029057">
    <property type="entry name" value="PRTase-like"/>
</dbReference>
<dbReference type="Gene3D" id="3.20.20.70">
    <property type="entry name" value="Aldolase class I"/>
    <property type="match status" value="1"/>
</dbReference>
<dbReference type="PANTHER" id="PTHR19278">
    <property type="entry name" value="OROTATE PHOSPHORIBOSYLTRANSFERASE"/>
    <property type="match status" value="1"/>
</dbReference>
<evidence type="ECO:0000256" key="13">
    <source>
        <dbReference type="ARBA" id="ARBA00023268"/>
    </source>
</evidence>
<evidence type="ECO:0000259" key="16">
    <source>
        <dbReference type="SMART" id="SM00934"/>
    </source>
</evidence>
<sequence length="467" mass="50780">MAKDLICELVDAGGIKFGSFTLKSGITSPIYVDLRMCVSHPKLLHNIASLVADTMQEDKIDADLICGVPYTALPIATCVSMKTSLPMVMRRKEAKSYGTKQIIEGNYKAGQKCVVIEDIVSSGSSIIETSQALTAAGLVVTDAVVFLDREQGGSENLLQWNIKTHSIFKITAILDTLLATNRIVPDVARDVREFVRTVKAPLVRSLQKKEVKKLSFKERALLTAHPLAQRLFDIMEKKRTNLCVAADLTRSSEVLQLADILGPHICIFKTHVDILEDFSPEFPARLKDLAQKHTFLIMEDRKFADIGNTVQQQYTHGVYSIQAWADLVTVHAFPGPAILTALKQASLPDQGCVLVAEMSSAGSLGSKDYTEASVKMGEDVPDFVLGFVCQSRVSDKPNFVLMTPGVQMDTAGDALGQQYCSPSTAVSERGADVIIVGRGITKSEDPAAVAQEYQKAGYNAYMASVAS</sequence>
<dbReference type="InterPro" id="IPR004467">
    <property type="entry name" value="Or_phspho_trans_dom"/>
</dbReference>
<dbReference type="CDD" id="cd04725">
    <property type="entry name" value="OMP_decarboxylase_like"/>
    <property type="match status" value="1"/>
</dbReference>
<dbReference type="HAMAP" id="MF_01208">
    <property type="entry name" value="PyrE"/>
    <property type="match status" value="1"/>
</dbReference>
<dbReference type="Gene3D" id="3.40.50.2020">
    <property type="match status" value="1"/>
</dbReference>
<evidence type="ECO:0000256" key="15">
    <source>
        <dbReference type="PIRSR" id="PIRSR614732-2"/>
    </source>
</evidence>
<evidence type="ECO:0000256" key="6">
    <source>
        <dbReference type="ARBA" id="ARBA00012321"/>
    </source>
</evidence>
<keyword evidence="9 17" id="KW-0808">Transferase</keyword>
<evidence type="ECO:0000256" key="14">
    <source>
        <dbReference type="PIRSR" id="PIRSR614732-1"/>
    </source>
</evidence>
<dbReference type="PROSITE" id="PS00156">
    <property type="entry name" value="OMPDECASE"/>
    <property type="match status" value="1"/>
</dbReference>
<keyword evidence="11" id="KW-0665">Pyrimidine biosynthesis</keyword>
<feature type="binding site" evidence="15">
    <location>
        <position position="359"/>
    </location>
    <ligand>
        <name>substrate</name>
    </ligand>
</feature>
<feature type="active site" description="For OMPdecase activity" evidence="14">
    <location>
        <position position="300"/>
    </location>
</feature>
<dbReference type="NCBIfam" id="TIGR00336">
    <property type="entry name" value="pyrE"/>
    <property type="match status" value="1"/>
</dbReference>
<dbReference type="InterPro" id="IPR018089">
    <property type="entry name" value="OMPdecase_AS"/>
</dbReference>
<feature type="binding site" evidence="15">
    <location>
        <position position="247"/>
    </location>
    <ligand>
        <name>substrate</name>
    </ligand>
</feature>
<dbReference type="Pfam" id="PF00215">
    <property type="entry name" value="OMPdecase"/>
    <property type="match status" value="1"/>
</dbReference>
<evidence type="ECO:0000256" key="3">
    <source>
        <dbReference type="ARBA" id="ARBA00006221"/>
    </source>
</evidence>
<dbReference type="GO" id="GO:0006207">
    <property type="term" value="P:'de novo' pyrimidine nucleobase biosynthetic process"/>
    <property type="evidence" value="ECO:0007669"/>
    <property type="project" value="InterPro"/>
</dbReference>
<dbReference type="Pfam" id="PF00156">
    <property type="entry name" value="Pribosyltran"/>
    <property type="match status" value="1"/>
</dbReference>
<dbReference type="AlphaFoldDB" id="A0A147BEH8"/>
<feature type="binding site" evidence="15">
    <location>
        <position position="269"/>
    </location>
    <ligand>
        <name>substrate</name>
    </ligand>
</feature>
<dbReference type="EC" id="4.1.1.23" evidence="6"/>
<dbReference type="EC" id="2.4.2.10" evidence="5"/>
<dbReference type="GO" id="GO:0004590">
    <property type="term" value="F:orotidine-5'-phosphate decarboxylase activity"/>
    <property type="evidence" value="ECO:0007669"/>
    <property type="project" value="UniProtKB-EC"/>
</dbReference>
<feature type="active site" description="For OMPdecase activity" evidence="14">
    <location>
        <position position="302"/>
    </location>
</feature>
<evidence type="ECO:0000256" key="9">
    <source>
        <dbReference type="ARBA" id="ARBA00022679"/>
    </source>
</evidence>
<evidence type="ECO:0000256" key="8">
    <source>
        <dbReference type="ARBA" id="ARBA00022676"/>
    </source>
</evidence>
<dbReference type="SMART" id="SM00934">
    <property type="entry name" value="OMPdecase"/>
    <property type="match status" value="1"/>
</dbReference>
<dbReference type="InterPro" id="IPR023031">
    <property type="entry name" value="OPRT"/>
</dbReference>
<dbReference type="PANTHER" id="PTHR19278:SF9">
    <property type="entry name" value="URIDINE 5'-MONOPHOSPHATE SYNTHASE"/>
    <property type="match status" value="1"/>
</dbReference>
<dbReference type="GO" id="GO:0004588">
    <property type="term" value="F:orotate phosphoribosyltransferase activity"/>
    <property type="evidence" value="ECO:0007669"/>
    <property type="project" value="UniProtKB-EC"/>
</dbReference>
<dbReference type="FunFam" id="3.40.50.2020:FF:000025">
    <property type="entry name" value="Uridine monophosphate synthetase"/>
    <property type="match status" value="1"/>
</dbReference>
<dbReference type="EMBL" id="GEGO01006251">
    <property type="protein sequence ID" value="JAR89153.1"/>
    <property type="molecule type" value="Transcribed_RNA"/>
</dbReference>
<evidence type="ECO:0000256" key="2">
    <source>
        <dbReference type="ARBA" id="ARBA00004889"/>
    </source>
</evidence>
<dbReference type="CDD" id="cd06223">
    <property type="entry name" value="PRTases_typeI"/>
    <property type="match status" value="1"/>
</dbReference>
<evidence type="ECO:0000256" key="10">
    <source>
        <dbReference type="ARBA" id="ARBA00022793"/>
    </source>
</evidence>
<evidence type="ECO:0000313" key="17">
    <source>
        <dbReference type="EMBL" id="JAR89153.1"/>
    </source>
</evidence>
<evidence type="ECO:0000256" key="7">
    <source>
        <dbReference type="ARBA" id="ARBA00015047"/>
    </source>
</evidence>
<dbReference type="GO" id="GO:0044205">
    <property type="term" value="P:'de novo' UMP biosynthetic process"/>
    <property type="evidence" value="ECO:0007669"/>
    <property type="project" value="UniProtKB-UniPathway"/>
</dbReference>
<name>A0A147BEH8_IXORI</name>
<accession>A0A147BEH8</accession>
<protein>
    <recommendedName>
        <fullName evidence="7">Uridine 5'-monophosphate synthase</fullName>
        <ecNumber evidence="5">2.4.2.10</ecNumber>
        <ecNumber evidence="6">4.1.1.23</ecNumber>
    </recommendedName>
</protein>
<dbReference type="InterPro" id="IPR011060">
    <property type="entry name" value="RibuloseP-bd_barrel"/>
</dbReference>
<dbReference type="InterPro" id="IPR001754">
    <property type="entry name" value="OMPdeCOase_dom"/>
</dbReference>
<dbReference type="InterPro" id="IPR014732">
    <property type="entry name" value="OMPdecase"/>
</dbReference>
<dbReference type="NCBIfam" id="NF010382">
    <property type="entry name" value="PRK13809.1"/>
    <property type="match status" value="1"/>
</dbReference>
<organism evidence="17">
    <name type="scientific">Ixodes ricinus</name>
    <name type="common">Common tick</name>
    <name type="synonym">Acarus ricinus</name>
    <dbReference type="NCBI Taxonomy" id="34613"/>
    <lineage>
        <taxon>Eukaryota</taxon>
        <taxon>Metazoa</taxon>
        <taxon>Ecdysozoa</taxon>
        <taxon>Arthropoda</taxon>
        <taxon>Chelicerata</taxon>
        <taxon>Arachnida</taxon>
        <taxon>Acari</taxon>
        <taxon>Parasitiformes</taxon>
        <taxon>Ixodida</taxon>
        <taxon>Ixodoidea</taxon>
        <taxon>Ixodidae</taxon>
        <taxon>Ixodinae</taxon>
        <taxon>Ixodes</taxon>
    </lineage>
</organism>
<keyword evidence="13" id="KW-0511">Multifunctional enzyme</keyword>
<evidence type="ECO:0000256" key="12">
    <source>
        <dbReference type="ARBA" id="ARBA00023239"/>
    </source>
</evidence>
<evidence type="ECO:0000256" key="1">
    <source>
        <dbReference type="ARBA" id="ARBA00004861"/>
    </source>
</evidence>
<dbReference type="InterPro" id="IPR000836">
    <property type="entry name" value="PRTase_dom"/>
</dbReference>
<dbReference type="FunFam" id="3.20.20.70:FF:000114">
    <property type="entry name" value="Decarboxylase,orotidine phosphate"/>
    <property type="match status" value="1"/>
</dbReference>
<feature type="domain" description="Orotidine 5'-phosphate decarboxylase" evidence="16">
    <location>
        <begin position="241"/>
        <end position="453"/>
    </location>
</feature>
<evidence type="ECO:0000256" key="5">
    <source>
        <dbReference type="ARBA" id="ARBA00011971"/>
    </source>
</evidence>
<evidence type="ECO:0000256" key="4">
    <source>
        <dbReference type="ARBA" id="ARBA00009769"/>
    </source>
</evidence>
<comment type="pathway">
    <text evidence="2">Pyrimidine metabolism; UMP biosynthesis via de novo pathway; UMP from orotate: step 1/2.</text>
</comment>
<dbReference type="SUPFAM" id="SSF51366">
    <property type="entry name" value="Ribulose-phoshate binding barrel"/>
    <property type="match status" value="1"/>
</dbReference>
<evidence type="ECO:0000256" key="11">
    <source>
        <dbReference type="ARBA" id="ARBA00022975"/>
    </source>
</evidence>
<keyword evidence="10" id="KW-0210">Decarboxylase</keyword>
<dbReference type="InterPro" id="IPR013785">
    <property type="entry name" value="Aldolase_TIM"/>
</dbReference>
<dbReference type="UniPathway" id="UPA00070">
    <property type="reaction ID" value="UER00119"/>
</dbReference>
<comment type="similarity">
    <text evidence="4">In the C-terminal section; belongs to the OMP decarboxylase family.</text>
</comment>
<dbReference type="SUPFAM" id="SSF53271">
    <property type="entry name" value="PRTase-like"/>
    <property type="match status" value="1"/>
</dbReference>
<feature type="binding site" evidence="15">
    <location>
        <position position="417"/>
    </location>
    <ligand>
        <name>substrate</name>
    </ligand>
</feature>
<feature type="active site" description="For OMPdecase activity" evidence="14">
    <location>
        <position position="305"/>
    </location>
</feature>
<keyword evidence="12" id="KW-0456">Lyase</keyword>
<feature type="binding site" evidence="15">
    <location>
        <position position="437"/>
    </location>
    <ligand>
        <name>substrate</name>
    </ligand>
</feature>
<dbReference type="NCBIfam" id="TIGR01740">
    <property type="entry name" value="pyrF"/>
    <property type="match status" value="1"/>
</dbReference>
<feature type="binding site" evidence="15">
    <location>
        <position position="438"/>
    </location>
    <ligand>
        <name>substrate</name>
    </ligand>
</feature>
<reference evidence="17" key="1">
    <citation type="journal article" date="2018" name="PLoS Negl. Trop. Dis.">
        <title>Sialome diversity of ticks revealed by RNAseq of single tick salivary glands.</title>
        <authorList>
            <person name="Perner J."/>
            <person name="Kropackova S."/>
            <person name="Kopacek P."/>
            <person name="Ribeiro J.M."/>
        </authorList>
    </citation>
    <scope>NUCLEOTIDE SEQUENCE</scope>
    <source>
        <strain evidence="17">Siblings of single egg batch collected in Ceske Budejovice</strain>
        <tissue evidence="17">Salivary glands</tissue>
    </source>
</reference>
<proteinExistence type="inferred from homology"/>
<keyword evidence="8 17" id="KW-0328">Glycosyltransferase</keyword>
<comment type="pathway">
    <text evidence="1">Pyrimidine metabolism; UMP biosynthesis via de novo pathway; UMP from orotate: step 2/2.</text>
</comment>